<comment type="caution">
    <text evidence="9">The sequence shown here is derived from an EMBL/GenBank/DDBJ whole genome shotgun (WGS) entry which is preliminary data.</text>
</comment>
<dbReference type="InterPro" id="IPR004358">
    <property type="entry name" value="Sig_transdc_His_kin-like_C"/>
</dbReference>
<sequence>MKTTLAAQLPQHQILARIVWMRTIAVIGQVLVVMAAYFWIDIPLPLLPLLAVIAALAIFNILTRWRMRHASPAGEAELFFQLFIDITALSALLYLSGGATNPFVSFYLPALAVAATIFPWRLAFVLTLYAFAGYSLLTYVYLPLHIHDHDKAMGYHLAGMWVNFAVSSLLITWFVTRMSATLRERDAQLALAREQHLQNERIVGLGAQAATVAHEMGTPLATVAVIAGELRLEAERNLALAPYSDDLATIEMQIAACKTALDHMGGSNRVDTSQEALPVNLSAWLRTFSDQWRLRHPAIKFQVSAPDDDVQTRHARAIAQILSTLLDNAAQALANQASAEIHLSREPATSPDIAVIHVSDNGPGIAADKLKKCGYEPVESGSGGKGIGLMLAFANARQMHATLTLSSTVGVGTVAKLRLTA</sequence>
<evidence type="ECO:0000256" key="1">
    <source>
        <dbReference type="ARBA" id="ARBA00000085"/>
    </source>
</evidence>
<evidence type="ECO:0000256" key="6">
    <source>
        <dbReference type="ARBA" id="ARBA00022840"/>
    </source>
</evidence>
<dbReference type="OrthoDB" id="9785252at2"/>
<keyword evidence="7" id="KW-0472">Membrane</keyword>
<dbReference type="Gene3D" id="1.10.287.130">
    <property type="match status" value="1"/>
</dbReference>
<evidence type="ECO:0000313" key="10">
    <source>
        <dbReference type="Proteomes" id="UP000451565"/>
    </source>
</evidence>
<feature type="domain" description="Histidine kinase" evidence="8">
    <location>
        <begin position="211"/>
        <end position="421"/>
    </location>
</feature>
<dbReference type="InterPro" id="IPR050980">
    <property type="entry name" value="2C_sensor_his_kinase"/>
</dbReference>
<keyword evidence="5 9" id="KW-0418">Kinase</keyword>
<evidence type="ECO:0000313" key="9">
    <source>
        <dbReference type="EMBL" id="MQR00551.1"/>
    </source>
</evidence>
<dbReference type="PROSITE" id="PS50109">
    <property type="entry name" value="HIS_KIN"/>
    <property type="match status" value="1"/>
</dbReference>
<evidence type="ECO:0000256" key="4">
    <source>
        <dbReference type="ARBA" id="ARBA00022741"/>
    </source>
</evidence>
<keyword evidence="6" id="KW-0067">ATP-binding</keyword>
<reference evidence="9 10" key="1">
    <citation type="submission" date="2019-10" db="EMBL/GenBank/DDBJ databases">
        <title>Glaciimonas soli sp. nov., a psychrophilic bacterium isolated from the forest soil of a high elevation mountain in Taiwan.</title>
        <authorList>
            <person name="Wang L.-T."/>
            <person name="Shieh W.Y."/>
        </authorList>
    </citation>
    <scope>NUCLEOTIDE SEQUENCE [LARGE SCALE GENOMIC DNA]</scope>
    <source>
        <strain evidence="9 10">GS1</strain>
    </source>
</reference>
<dbReference type="PANTHER" id="PTHR44936">
    <property type="entry name" value="SENSOR PROTEIN CREC"/>
    <property type="match status" value="1"/>
</dbReference>
<dbReference type="Pfam" id="PF02518">
    <property type="entry name" value="HATPase_c"/>
    <property type="match status" value="1"/>
</dbReference>
<keyword evidence="7" id="KW-0812">Transmembrane</keyword>
<dbReference type="GO" id="GO:0005886">
    <property type="term" value="C:plasma membrane"/>
    <property type="evidence" value="ECO:0007669"/>
    <property type="project" value="TreeGrafter"/>
</dbReference>
<dbReference type="SUPFAM" id="SSF55874">
    <property type="entry name" value="ATPase domain of HSP90 chaperone/DNA topoisomerase II/histidine kinase"/>
    <property type="match status" value="1"/>
</dbReference>
<evidence type="ECO:0000256" key="5">
    <source>
        <dbReference type="ARBA" id="ARBA00022777"/>
    </source>
</evidence>
<feature type="transmembrane region" description="Helical" evidence="7">
    <location>
        <begin position="46"/>
        <end position="66"/>
    </location>
</feature>
<gene>
    <name evidence="9" type="ORF">GEV47_07630</name>
</gene>
<keyword evidence="3" id="KW-0808">Transferase</keyword>
<evidence type="ECO:0000256" key="2">
    <source>
        <dbReference type="ARBA" id="ARBA00012438"/>
    </source>
</evidence>
<dbReference type="InterPro" id="IPR003594">
    <property type="entry name" value="HATPase_dom"/>
</dbReference>
<feature type="transmembrane region" description="Helical" evidence="7">
    <location>
        <begin position="78"/>
        <end position="97"/>
    </location>
</feature>
<name>A0A843YT81_9BURK</name>
<proteinExistence type="predicted"/>
<dbReference type="Pfam" id="PF25323">
    <property type="entry name" value="6TM_PilS"/>
    <property type="match status" value="1"/>
</dbReference>
<dbReference type="SMART" id="SM00387">
    <property type="entry name" value="HATPase_c"/>
    <property type="match status" value="1"/>
</dbReference>
<keyword evidence="4" id="KW-0547">Nucleotide-binding</keyword>
<dbReference type="EC" id="2.7.13.3" evidence="2"/>
<evidence type="ECO:0000256" key="7">
    <source>
        <dbReference type="SAM" id="Phobius"/>
    </source>
</evidence>
<dbReference type="Proteomes" id="UP000451565">
    <property type="component" value="Unassembled WGS sequence"/>
</dbReference>
<accession>A0A843YT81</accession>
<comment type="catalytic activity">
    <reaction evidence="1">
        <text>ATP + protein L-histidine = ADP + protein N-phospho-L-histidine.</text>
        <dbReference type="EC" id="2.7.13.3"/>
    </reaction>
</comment>
<keyword evidence="10" id="KW-1185">Reference proteome</keyword>
<dbReference type="EMBL" id="WINI01000003">
    <property type="protein sequence ID" value="MQR00551.1"/>
    <property type="molecule type" value="Genomic_DNA"/>
</dbReference>
<dbReference type="AlphaFoldDB" id="A0A843YT81"/>
<dbReference type="GO" id="GO:0005524">
    <property type="term" value="F:ATP binding"/>
    <property type="evidence" value="ECO:0007669"/>
    <property type="project" value="UniProtKB-KW"/>
</dbReference>
<keyword evidence="7" id="KW-1133">Transmembrane helix</keyword>
<dbReference type="GO" id="GO:0000155">
    <property type="term" value="F:phosphorelay sensor kinase activity"/>
    <property type="evidence" value="ECO:0007669"/>
    <property type="project" value="TreeGrafter"/>
</dbReference>
<dbReference type="InterPro" id="IPR036890">
    <property type="entry name" value="HATPase_C_sf"/>
</dbReference>
<dbReference type="PRINTS" id="PR00344">
    <property type="entry name" value="BCTRLSENSOR"/>
</dbReference>
<feature type="transmembrane region" description="Helical" evidence="7">
    <location>
        <begin position="20"/>
        <end position="40"/>
    </location>
</feature>
<dbReference type="PANTHER" id="PTHR44936:SF10">
    <property type="entry name" value="SENSOR PROTEIN RSTB"/>
    <property type="match status" value="1"/>
</dbReference>
<dbReference type="InterPro" id="IPR005467">
    <property type="entry name" value="His_kinase_dom"/>
</dbReference>
<protein>
    <recommendedName>
        <fullName evidence="2">histidine kinase</fullName>
        <ecNumber evidence="2">2.7.13.3</ecNumber>
    </recommendedName>
</protein>
<dbReference type="RefSeq" id="WP_153234136.1">
    <property type="nucleotide sequence ID" value="NZ_WINI01000003.1"/>
</dbReference>
<evidence type="ECO:0000256" key="3">
    <source>
        <dbReference type="ARBA" id="ARBA00022679"/>
    </source>
</evidence>
<dbReference type="Gene3D" id="3.30.565.10">
    <property type="entry name" value="Histidine kinase-like ATPase, C-terminal domain"/>
    <property type="match status" value="1"/>
</dbReference>
<feature type="transmembrane region" description="Helical" evidence="7">
    <location>
        <begin position="154"/>
        <end position="175"/>
    </location>
</feature>
<feature type="transmembrane region" description="Helical" evidence="7">
    <location>
        <begin position="117"/>
        <end position="142"/>
    </location>
</feature>
<evidence type="ECO:0000259" key="8">
    <source>
        <dbReference type="PROSITE" id="PS50109"/>
    </source>
</evidence>
<organism evidence="9 10">
    <name type="scientific">Glaciimonas soli</name>
    <dbReference type="NCBI Taxonomy" id="2590999"/>
    <lineage>
        <taxon>Bacteria</taxon>
        <taxon>Pseudomonadati</taxon>
        <taxon>Pseudomonadota</taxon>
        <taxon>Betaproteobacteria</taxon>
        <taxon>Burkholderiales</taxon>
        <taxon>Oxalobacteraceae</taxon>
        <taxon>Glaciimonas</taxon>
    </lineage>
</organism>